<sequence>MVEMETLRTKLEQIVGAPLSIKQLTKQQSEMVLDHAERQETEQAVDHGGQNTGKKRRLKASVIVDDSVWYPLYAKSGHIHVLEAPMREISEESRQLIELLITQVRPQNDEPTVQAEEEREVMRFSAWLMEQLDQERGDSEVPDDLDLKRRLIGEMIPFLLTSESVHAVEVNRTQLKRLLKSYFDGEVVLVPLRSHEWLILAKKELVIGAGEEKDEDNLESETDLLSAFGLGLYELIANEWVGTFHLSVAPSIMPVKSLPSAVSLLRETIFLGRTFHVAKHVHFPWELLLERLIYSIPLDQRRQFLEQAGDYGVLFSDNETLSTLETFFQLDCNVSETAKRLYIHRNTLLYRLDKIKQETGLDVRSFGDAVLVKLTMLLYKVTKRK</sequence>
<evidence type="ECO:0000259" key="1">
    <source>
        <dbReference type="Pfam" id="PF13556"/>
    </source>
</evidence>
<dbReference type="Proteomes" id="UP000680638">
    <property type="component" value="Unassembled WGS sequence"/>
</dbReference>
<dbReference type="PANTHER" id="PTHR33744:SF15">
    <property type="entry name" value="CARBOHYDRATE DIACID REGULATOR"/>
    <property type="match status" value="1"/>
</dbReference>
<name>A0ABQ4LY87_9BACL</name>
<dbReference type="EMBL" id="BORW01000015">
    <property type="protein sequence ID" value="GIO68240.1"/>
    <property type="molecule type" value="Genomic_DNA"/>
</dbReference>
<dbReference type="InterPro" id="IPR025736">
    <property type="entry name" value="PucR_C-HTH_dom"/>
</dbReference>
<accession>A0ABQ4LY87</accession>
<reference evidence="2 3" key="1">
    <citation type="submission" date="2021-03" db="EMBL/GenBank/DDBJ databases">
        <title>Antimicrobial resistance genes in bacteria isolated from Japanese honey, and their potential for conferring macrolide and lincosamide resistance in the American foulbrood pathogen Paenibacillus larvae.</title>
        <authorList>
            <person name="Okamoto M."/>
            <person name="Kumagai M."/>
            <person name="Kanamori H."/>
            <person name="Takamatsu D."/>
        </authorList>
    </citation>
    <scope>NUCLEOTIDE SEQUENCE [LARGE SCALE GENOMIC DNA]</scope>
    <source>
        <strain evidence="2 3">J21TS3</strain>
    </source>
</reference>
<comment type="caution">
    <text evidence="2">The sequence shown here is derived from an EMBL/GenBank/DDBJ whole genome shotgun (WGS) entry which is preliminary data.</text>
</comment>
<dbReference type="SUPFAM" id="SSF46689">
    <property type="entry name" value="Homeodomain-like"/>
    <property type="match status" value="1"/>
</dbReference>
<keyword evidence="3" id="KW-1185">Reference proteome</keyword>
<organism evidence="2 3">
    <name type="scientific">Paenibacillus cookii</name>
    <dbReference type="NCBI Taxonomy" id="157839"/>
    <lineage>
        <taxon>Bacteria</taxon>
        <taxon>Bacillati</taxon>
        <taxon>Bacillota</taxon>
        <taxon>Bacilli</taxon>
        <taxon>Bacillales</taxon>
        <taxon>Paenibacillaceae</taxon>
        <taxon>Paenibacillus</taxon>
    </lineage>
</organism>
<dbReference type="Gene3D" id="1.10.10.2840">
    <property type="entry name" value="PucR C-terminal helix-turn-helix domain"/>
    <property type="match status" value="1"/>
</dbReference>
<gene>
    <name evidence="2" type="ORF">J21TS3_30610</name>
</gene>
<dbReference type="PANTHER" id="PTHR33744">
    <property type="entry name" value="CARBOHYDRATE DIACID REGULATOR"/>
    <property type="match status" value="1"/>
</dbReference>
<dbReference type="InterPro" id="IPR051448">
    <property type="entry name" value="CdaR-like_regulators"/>
</dbReference>
<dbReference type="InterPro" id="IPR009057">
    <property type="entry name" value="Homeodomain-like_sf"/>
</dbReference>
<feature type="domain" description="PucR C-terminal helix-turn-helix" evidence="1">
    <location>
        <begin position="321"/>
        <end position="376"/>
    </location>
</feature>
<evidence type="ECO:0000313" key="3">
    <source>
        <dbReference type="Proteomes" id="UP000680638"/>
    </source>
</evidence>
<dbReference type="Pfam" id="PF13556">
    <property type="entry name" value="HTH_30"/>
    <property type="match status" value="1"/>
</dbReference>
<dbReference type="InterPro" id="IPR042070">
    <property type="entry name" value="PucR_C-HTH_sf"/>
</dbReference>
<proteinExistence type="predicted"/>
<evidence type="ECO:0000313" key="2">
    <source>
        <dbReference type="EMBL" id="GIO68240.1"/>
    </source>
</evidence>
<protein>
    <recommendedName>
        <fullName evidence="1">PucR C-terminal helix-turn-helix domain-containing protein</fullName>
    </recommendedName>
</protein>